<name>A0A1G2BVG1_9BACT</name>
<organism evidence="1 2">
    <name type="scientific">Candidatus Komeilibacteria bacterium RIFCSPLOWO2_02_FULL_48_11</name>
    <dbReference type="NCBI Taxonomy" id="1798553"/>
    <lineage>
        <taxon>Bacteria</taxon>
        <taxon>Candidatus Komeiliibacteriota</taxon>
    </lineage>
</organism>
<accession>A0A1G2BVG1</accession>
<reference evidence="1 2" key="1">
    <citation type="journal article" date="2016" name="Nat. Commun.">
        <title>Thousands of microbial genomes shed light on interconnected biogeochemical processes in an aquifer system.</title>
        <authorList>
            <person name="Anantharaman K."/>
            <person name="Brown C.T."/>
            <person name="Hug L.A."/>
            <person name="Sharon I."/>
            <person name="Castelle C.J."/>
            <person name="Probst A.J."/>
            <person name="Thomas B.C."/>
            <person name="Singh A."/>
            <person name="Wilkins M.J."/>
            <person name="Karaoz U."/>
            <person name="Brodie E.L."/>
            <person name="Williams K.H."/>
            <person name="Hubbard S.S."/>
            <person name="Banfield J.F."/>
        </authorList>
    </citation>
    <scope>NUCLEOTIDE SEQUENCE [LARGE SCALE GENOMIC DNA]</scope>
</reference>
<dbReference type="STRING" id="1798553.A3H70_00625"/>
<comment type="caution">
    <text evidence="1">The sequence shown here is derived from an EMBL/GenBank/DDBJ whole genome shotgun (WGS) entry which is preliminary data.</text>
</comment>
<dbReference type="InterPro" id="IPR024524">
    <property type="entry name" value="DUF3800"/>
</dbReference>
<evidence type="ECO:0000313" key="1">
    <source>
        <dbReference type="EMBL" id="OGY92549.1"/>
    </source>
</evidence>
<dbReference type="Pfam" id="PF12686">
    <property type="entry name" value="DUF3800"/>
    <property type="match status" value="1"/>
</dbReference>
<evidence type="ECO:0000313" key="2">
    <source>
        <dbReference type="Proteomes" id="UP000178109"/>
    </source>
</evidence>
<dbReference type="EMBL" id="MHKO01000019">
    <property type="protein sequence ID" value="OGY92549.1"/>
    <property type="molecule type" value="Genomic_DNA"/>
</dbReference>
<protein>
    <recommendedName>
        <fullName evidence="3">DUF3800 domain-containing protein</fullName>
    </recommendedName>
</protein>
<proteinExistence type="predicted"/>
<evidence type="ECO:0008006" key="3">
    <source>
        <dbReference type="Google" id="ProtNLM"/>
    </source>
</evidence>
<gene>
    <name evidence="1" type="ORF">A3H70_00625</name>
</gene>
<dbReference type="Proteomes" id="UP000178109">
    <property type="component" value="Unassembled WGS sequence"/>
</dbReference>
<dbReference type="AlphaFoldDB" id="A0A1G2BVG1"/>
<sequence length="201" mass="23291">MWKKFDTNLKVRYSTRMIIFIDESGIHKHIDHSSFALVYVTVQNKETLENSVEKIERNHGVKEFHWVDLPWKLRADFIKEAARLPFAAKVAIFKNPISRPEALEWALRHTLVEKNFRAIYIDGQEPKWIERRLKKILRDRGLTIKKLKTVRSGSSPGIRLADALAGLSRAYFDNPDGKAKPLWEIMRKKITAQLLGGQTDG</sequence>